<dbReference type="Proteomes" id="UP000288216">
    <property type="component" value="Unassembled WGS sequence"/>
</dbReference>
<dbReference type="AlphaFoldDB" id="A0A401P077"/>
<keyword evidence="4" id="KW-1185">Reference proteome</keyword>
<dbReference type="SMART" id="SM00308">
    <property type="entry name" value="LH2"/>
    <property type="match status" value="1"/>
</dbReference>
<evidence type="ECO:0000256" key="1">
    <source>
        <dbReference type="PROSITE-ProRule" id="PRU00152"/>
    </source>
</evidence>
<name>A0A401P077_SCYTO</name>
<proteinExistence type="predicted"/>
<dbReference type="STRING" id="75743.A0A401P077"/>
<dbReference type="SUPFAM" id="SSF49723">
    <property type="entry name" value="Lipase/lipooxygenase domain (PLAT/LH2 domain)"/>
    <property type="match status" value="4"/>
</dbReference>
<evidence type="ECO:0000259" key="2">
    <source>
        <dbReference type="PROSITE" id="PS50095"/>
    </source>
</evidence>
<dbReference type="OrthoDB" id="9895813at2759"/>
<evidence type="ECO:0000313" key="4">
    <source>
        <dbReference type="Proteomes" id="UP000288216"/>
    </source>
</evidence>
<evidence type="ECO:0000313" key="3">
    <source>
        <dbReference type="EMBL" id="GCB66519.1"/>
    </source>
</evidence>
<sequence>MWWFPYILMDVVQPEIELILSEIRQDENSSSEEISQGDKWEVIIATGNFHLAGTEAAVIIYVYGDNGTSGPIILGTGKEQLFKPGSTDIFKINLTELGEMYKIRIGHDNSSGNSGWFLDDVKLKELATGRVISLPVNRWLDENQDDGDIWREFPIAKPGEKHLPVLFYHIHVFTGNKPGAETDANVYVNIFGERGDSGKRKLHKSQNNQIIFQKDQMDTFIIEAVSIGIIKRIVIGHDGVKAASGWFLDKVIINYEENNQEFEDVFICSRWLDVNREDQKTERELIAKRKFKISLETAKDSMQPEGIKTTLVAYGSKGKSDEIVLSSDKPEVPHFLPGAIDDFFIFIEDVGDIYKIRVNGEELRQYMGWHLGSIILEDLQTKRVYVFNCNTWLSATKEDKELVKEFSVTKEGINMLPVNHYLVYVHIGDCWGAETYANVFVTLHGERGDTGIRKLDKSLVHGEMFQQNKIDSFLVKAVSLGQLTRVIIRHDGEGYGAGMYLKMIIVRESKDSDREWVFPCWSWLDDHIGTKQTVRELALLGVTSLPTITAIKLLLCKPMEYYFHQYCLEEQEETDTVLLTR</sequence>
<organism evidence="3 4">
    <name type="scientific">Scyliorhinus torazame</name>
    <name type="common">Cloudy catshark</name>
    <name type="synonym">Catulus torazame</name>
    <dbReference type="NCBI Taxonomy" id="75743"/>
    <lineage>
        <taxon>Eukaryota</taxon>
        <taxon>Metazoa</taxon>
        <taxon>Chordata</taxon>
        <taxon>Craniata</taxon>
        <taxon>Vertebrata</taxon>
        <taxon>Chondrichthyes</taxon>
        <taxon>Elasmobranchii</taxon>
        <taxon>Galeomorphii</taxon>
        <taxon>Galeoidea</taxon>
        <taxon>Carcharhiniformes</taxon>
        <taxon>Scyliorhinidae</taxon>
        <taxon>Scyliorhinus</taxon>
    </lineage>
</organism>
<dbReference type="InterPro" id="IPR001024">
    <property type="entry name" value="PLAT/LH2_dom"/>
</dbReference>
<dbReference type="Gene3D" id="2.60.60.20">
    <property type="entry name" value="PLAT/LH2 domain"/>
    <property type="match status" value="2"/>
</dbReference>
<feature type="domain" description="PLAT" evidence="2">
    <location>
        <begin position="419"/>
        <end position="538"/>
    </location>
</feature>
<dbReference type="EMBL" id="BFAA01001507">
    <property type="protein sequence ID" value="GCB66519.1"/>
    <property type="molecule type" value="Genomic_DNA"/>
</dbReference>
<reference evidence="3 4" key="1">
    <citation type="journal article" date="2018" name="Nat. Ecol. Evol.">
        <title>Shark genomes provide insights into elasmobranch evolution and the origin of vertebrates.</title>
        <authorList>
            <person name="Hara Y"/>
            <person name="Yamaguchi K"/>
            <person name="Onimaru K"/>
            <person name="Kadota M"/>
            <person name="Koyanagi M"/>
            <person name="Keeley SD"/>
            <person name="Tatsumi K"/>
            <person name="Tanaka K"/>
            <person name="Motone F"/>
            <person name="Kageyama Y"/>
            <person name="Nozu R"/>
            <person name="Adachi N"/>
            <person name="Nishimura O"/>
            <person name="Nakagawa R"/>
            <person name="Tanegashima C"/>
            <person name="Kiyatake I"/>
            <person name="Matsumoto R"/>
            <person name="Murakumo K"/>
            <person name="Nishida K"/>
            <person name="Terakita A"/>
            <person name="Kuratani S"/>
            <person name="Sato K"/>
            <person name="Hyodo S Kuraku.S."/>
        </authorList>
    </citation>
    <scope>NUCLEOTIDE SEQUENCE [LARGE SCALE GENOMIC DNA]</scope>
</reference>
<gene>
    <name evidence="3" type="ORF">scyTo_0004980</name>
</gene>
<dbReference type="InterPro" id="IPR052970">
    <property type="entry name" value="Inner_ear_hair_cell_LOXHD"/>
</dbReference>
<accession>A0A401P077</accession>
<comment type="caution">
    <text evidence="3">The sequence shown here is derived from an EMBL/GenBank/DDBJ whole genome shotgun (WGS) entry which is preliminary data.</text>
</comment>
<dbReference type="PANTHER" id="PTHR45901">
    <property type="entry name" value="PROTEIN CBG12474"/>
    <property type="match status" value="1"/>
</dbReference>
<feature type="domain" description="PLAT" evidence="2">
    <location>
        <begin position="289"/>
        <end position="407"/>
    </location>
</feature>
<dbReference type="CDD" id="cd01756">
    <property type="entry name" value="PLAT_repeat"/>
    <property type="match status" value="2"/>
</dbReference>
<comment type="caution">
    <text evidence="1">Lacks conserved residue(s) required for the propagation of feature annotation.</text>
</comment>
<dbReference type="OMA" id="RIVFCIN"/>
<dbReference type="Gene3D" id="2.40.180.10">
    <property type="entry name" value="Catalase core domain"/>
    <property type="match status" value="2"/>
</dbReference>
<feature type="domain" description="PLAT" evidence="2">
    <location>
        <begin position="166"/>
        <end position="286"/>
    </location>
</feature>
<dbReference type="PANTHER" id="PTHR45901:SF7">
    <property type="entry name" value="OXYGEN-REGULATED PROTEIN 1"/>
    <property type="match status" value="1"/>
</dbReference>
<dbReference type="InterPro" id="IPR036392">
    <property type="entry name" value="PLAT/LH2_dom_sf"/>
</dbReference>
<feature type="domain" description="PLAT" evidence="2">
    <location>
        <begin position="38"/>
        <end position="154"/>
    </location>
</feature>
<dbReference type="PROSITE" id="PS50095">
    <property type="entry name" value="PLAT"/>
    <property type="match status" value="4"/>
</dbReference>
<dbReference type="Pfam" id="PF01477">
    <property type="entry name" value="PLAT"/>
    <property type="match status" value="4"/>
</dbReference>
<protein>
    <recommendedName>
        <fullName evidence="2">PLAT domain-containing protein</fullName>
    </recommendedName>
</protein>